<gene>
    <name evidence="9" type="ORF">Q9K02_01380</name>
</gene>
<keyword evidence="4" id="KW-1134">Transmembrane beta strand</keyword>
<protein>
    <submittedName>
        <fullName evidence="9">TolC family outer membrane protein</fullName>
    </submittedName>
</protein>
<dbReference type="SUPFAM" id="SSF56954">
    <property type="entry name" value="Outer membrane efflux proteins (OEP)"/>
    <property type="match status" value="1"/>
</dbReference>
<evidence type="ECO:0000313" key="9">
    <source>
        <dbReference type="EMBL" id="MDP4573789.1"/>
    </source>
</evidence>
<dbReference type="Proteomes" id="UP001240639">
    <property type="component" value="Unassembled WGS sequence"/>
</dbReference>
<sequence length="489" mass="51866">MPPIKRLLAGSALASVALAQPAAADTLQEALTQAYLYNPVLLAAQANQRATDENVPINRAQGLPSADATATYTEFVKTSTNSFTSPDRVLQIGPQLNVPIYSGGAIKNSIAAAEQRVEAGQADLRGTESALFSQVVAAYMDVLLGQAVTSLRANQIDVLQVNAQATSDRFEIGDLTRTDVAQSEARLALARGDFRNAQANLISARETYIQLVGETPDNLQPPPALPGLPENVETAVAVALEDNPDLIAAKERAQAAGFDTEVAGSGRLPNVGVFANGGYNNYFGTLAGGQAGISQAETTANVGVQLRLPIFQGGLPAARQRQAQARETAALEQVIAAERDVIAQVRAAWSSWQASLAVIESSQVAVDAAALSLEGVRAENSIGNRTILDVLNAEQELLNSQVQLVTARRNAYVAGFTLLAAMGRAEARDLNLGEAGVLYDPELNYQRVRGKIWDWDRDPEPVAEATRTVDLPAANADIAEEDDFADRID</sequence>
<keyword evidence="10" id="KW-1185">Reference proteome</keyword>
<keyword evidence="8" id="KW-0732">Signal</keyword>
<proteinExistence type="inferred from homology"/>
<reference evidence="9 10" key="1">
    <citation type="submission" date="2023-08" db="EMBL/GenBank/DDBJ databases">
        <title>genomic of G39.</title>
        <authorList>
            <person name="Wang Y."/>
        </authorList>
    </citation>
    <scope>NUCLEOTIDE SEQUENCE [LARGE SCALE GENOMIC DNA]</scope>
    <source>
        <strain evidence="9 10">G39</strain>
    </source>
</reference>
<dbReference type="Gene3D" id="1.20.1600.10">
    <property type="entry name" value="Outer membrane efflux proteins (OEP)"/>
    <property type="match status" value="1"/>
</dbReference>
<name>A0ABT9HKW3_9SPHN</name>
<dbReference type="NCBIfam" id="TIGR01844">
    <property type="entry name" value="type_I_sec_TolC"/>
    <property type="match status" value="1"/>
</dbReference>
<comment type="caution">
    <text evidence="9">The sequence shown here is derived from an EMBL/GenBank/DDBJ whole genome shotgun (WGS) entry which is preliminary data.</text>
</comment>
<organism evidence="9 10">
    <name type="scientific">Qipengyuania profundimaris</name>
    <dbReference type="NCBI Taxonomy" id="3067652"/>
    <lineage>
        <taxon>Bacteria</taxon>
        <taxon>Pseudomonadati</taxon>
        <taxon>Pseudomonadota</taxon>
        <taxon>Alphaproteobacteria</taxon>
        <taxon>Sphingomonadales</taxon>
        <taxon>Erythrobacteraceae</taxon>
        <taxon>Qipengyuania</taxon>
    </lineage>
</organism>
<dbReference type="InterPro" id="IPR010130">
    <property type="entry name" value="T1SS_OMP_TolC"/>
</dbReference>
<dbReference type="Pfam" id="PF02321">
    <property type="entry name" value="OEP"/>
    <property type="match status" value="2"/>
</dbReference>
<accession>A0ABT9HKW3</accession>
<evidence type="ECO:0000313" key="10">
    <source>
        <dbReference type="Proteomes" id="UP001240639"/>
    </source>
</evidence>
<evidence type="ECO:0000256" key="1">
    <source>
        <dbReference type="ARBA" id="ARBA00004442"/>
    </source>
</evidence>
<evidence type="ECO:0000256" key="8">
    <source>
        <dbReference type="SAM" id="SignalP"/>
    </source>
</evidence>
<dbReference type="InterPro" id="IPR003423">
    <property type="entry name" value="OMP_efflux"/>
</dbReference>
<evidence type="ECO:0000256" key="2">
    <source>
        <dbReference type="ARBA" id="ARBA00007613"/>
    </source>
</evidence>
<keyword evidence="3" id="KW-0813">Transport</keyword>
<evidence type="ECO:0000256" key="7">
    <source>
        <dbReference type="ARBA" id="ARBA00023237"/>
    </source>
</evidence>
<comment type="similarity">
    <text evidence="2">Belongs to the outer membrane factor (OMF) (TC 1.B.17) family.</text>
</comment>
<feature type="signal peptide" evidence="8">
    <location>
        <begin position="1"/>
        <end position="24"/>
    </location>
</feature>
<feature type="chain" id="PRO_5045134150" evidence="8">
    <location>
        <begin position="25"/>
        <end position="489"/>
    </location>
</feature>
<comment type="subcellular location">
    <subcellularLocation>
        <location evidence="1">Cell outer membrane</location>
    </subcellularLocation>
</comment>
<dbReference type="InterPro" id="IPR051906">
    <property type="entry name" value="TolC-like"/>
</dbReference>
<dbReference type="PANTHER" id="PTHR30026">
    <property type="entry name" value="OUTER MEMBRANE PROTEIN TOLC"/>
    <property type="match status" value="1"/>
</dbReference>
<evidence type="ECO:0000256" key="4">
    <source>
        <dbReference type="ARBA" id="ARBA00022452"/>
    </source>
</evidence>
<dbReference type="EMBL" id="JAVAIM010000001">
    <property type="protein sequence ID" value="MDP4573789.1"/>
    <property type="molecule type" value="Genomic_DNA"/>
</dbReference>
<evidence type="ECO:0000256" key="3">
    <source>
        <dbReference type="ARBA" id="ARBA00022448"/>
    </source>
</evidence>
<keyword evidence="6" id="KW-0472">Membrane</keyword>
<keyword evidence="5" id="KW-0812">Transmembrane</keyword>
<keyword evidence="7" id="KW-0998">Cell outer membrane</keyword>
<dbReference type="PANTHER" id="PTHR30026:SF20">
    <property type="entry name" value="OUTER MEMBRANE PROTEIN TOLC"/>
    <property type="match status" value="1"/>
</dbReference>
<evidence type="ECO:0000256" key="5">
    <source>
        <dbReference type="ARBA" id="ARBA00022692"/>
    </source>
</evidence>
<evidence type="ECO:0000256" key="6">
    <source>
        <dbReference type="ARBA" id="ARBA00023136"/>
    </source>
</evidence>